<proteinExistence type="evidence at transcript level"/>
<name>A0A0N9JS14_9HYME</name>
<evidence type="ECO:0000256" key="1">
    <source>
        <dbReference type="SAM" id="Phobius"/>
    </source>
</evidence>
<protein>
    <submittedName>
        <fullName evidence="2">Odorant receptor 4</fullName>
    </submittedName>
</protein>
<keyword evidence="2" id="KW-0675">Receptor</keyword>
<keyword evidence="1" id="KW-0812">Transmembrane</keyword>
<reference evidence="2" key="2">
    <citation type="submission" date="2015-03" db="EMBL/GenBank/DDBJ databases">
        <authorList>
            <person name="Murphy D."/>
        </authorList>
    </citation>
    <scope>NUCLEOTIDE SEQUENCE</scope>
</reference>
<gene>
    <name evidence="2" type="primary">OR4</name>
</gene>
<dbReference type="AlphaFoldDB" id="A0A0N9JS14"/>
<organism evidence="2">
    <name type="scientific">Sclerodermus sp. MQW-2015</name>
    <dbReference type="NCBI Taxonomy" id="1729718"/>
    <lineage>
        <taxon>Eukaryota</taxon>
        <taxon>Metazoa</taxon>
        <taxon>Ecdysozoa</taxon>
        <taxon>Arthropoda</taxon>
        <taxon>Hexapoda</taxon>
        <taxon>Insecta</taxon>
        <taxon>Pterygota</taxon>
        <taxon>Neoptera</taxon>
        <taxon>Endopterygota</taxon>
        <taxon>Hymenoptera</taxon>
        <taxon>Apocrita</taxon>
        <taxon>Aculeata</taxon>
        <taxon>Chrysidoidea</taxon>
        <taxon>Bethylidae</taxon>
        <taxon>Scleroderminae</taxon>
        <taxon>Sclerodermus</taxon>
    </lineage>
</organism>
<keyword evidence="1" id="KW-0472">Membrane</keyword>
<accession>A0A0N9JS14</accession>
<feature type="transmembrane region" description="Helical" evidence="1">
    <location>
        <begin position="62"/>
        <end position="80"/>
    </location>
</feature>
<dbReference type="EMBL" id="KP963699">
    <property type="protein sequence ID" value="ALG36147.1"/>
    <property type="molecule type" value="mRNA"/>
</dbReference>
<reference evidence="2" key="1">
    <citation type="journal article" date="2015" name="Comp. Biochem. Physiol. Part D Genomics Proteomics">
        <title>Analysis of antennal transcriptome and odorant binding protein expression profiles of the recently identified parasitoid wasp, Sclerodermus sp.</title>
        <authorList>
            <person name="Zhou C.X."/>
            <person name="Min S.F."/>
            <person name="Yan-Long T."/>
            <person name="Wang M.Q."/>
        </authorList>
    </citation>
    <scope>NUCLEOTIDE SEQUENCE</scope>
</reference>
<sequence length="120" mass="14112">MFLELQFSILTYCCLWLPRDWESPWLTIPYKVMAILVTFLIYTLTLSEFLDVVLAVENYEDLAGTLFMLLSFLAVCTKVANALHSRRDILDLTEFFLTEPCKPFSEREIVIQRGYDKMIR</sequence>
<feature type="transmembrane region" description="Helical" evidence="1">
    <location>
        <begin position="32"/>
        <end position="56"/>
    </location>
</feature>
<keyword evidence="1" id="KW-1133">Transmembrane helix</keyword>
<evidence type="ECO:0000313" key="2">
    <source>
        <dbReference type="EMBL" id="ALG36147.1"/>
    </source>
</evidence>